<dbReference type="InterPro" id="IPR041517">
    <property type="entry name" value="DEGP_PDZ"/>
</dbReference>
<evidence type="ECO:0000256" key="3">
    <source>
        <dbReference type="ARBA" id="ARBA00022825"/>
    </source>
</evidence>
<feature type="chain" id="PRO_5041640864" evidence="5">
    <location>
        <begin position="25"/>
        <end position="578"/>
    </location>
</feature>
<dbReference type="GO" id="GO:0004252">
    <property type="term" value="F:serine-type endopeptidase activity"/>
    <property type="evidence" value="ECO:0007669"/>
    <property type="project" value="InterPro"/>
</dbReference>
<dbReference type="InterPro" id="IPR036034">
    <property type="entry name" value="PDZ_sf"/>
</dbReference>
<proteinExistence type="predicted"/>
<dbReference type="SUPFAM" id="SSF50494">
    <property type="entry name" value="Trypsin-like serine proteases"/>
    <property type="match status" value="1"/>
</dbReference>
<dbReference type="InterPro" id="IPR046449">
    <property type="entry name" value="DEGP_PDZ_sf"/>
</dbReference>
<evidence type="ECO:0000259" key="6">
    <source>
        <dbReference type="Pfam" id="PF13180"/>
    </source>
</evidence>
<organism evidence="8">
    <name type="scientific">Candidatus Thiocaldithrix dubininis</name>
    <dbReference type="NCBI Taxonomy" id="3080823"/>
    <lineage>
        <taxon>Bacteria</taxon>
        <taxon>Pseudomonadati</taxon>
        <taxon>Pseudomonadota</taxon>
        <taxon>Gammaproteobacteria</taxon>
        <taxon>Thiotrichales</taxon>
        <taxon>Thiotrichaceae</taxon>
        <taxon>Candidatus Thiocaldithrix</taxon>
    </lineage>
</organism>
<dbReference type="InterPro" id="IPR001478">
    <property type="entry name" value="PDZ"/>
</dbReference>
<dbReference type="GO" id="GO:0006508">
    <property type="term" value="P:proteolysis"/>
    <property type="evidence" value="ECO:0007669"/>
    <property type="project" value="UniProtKB-KW"/>
</dbReference>
<feature type="compositionally biased region" description="Polar residues" evidence="4">
    <location>
        <begin position="550"/>
        <end position="578"/>
    </location>
</feature>
<feature type="domain" description="PDZ" evidence="6">
    <location>
        <begin position="311"/>
        <end position="391"/>
    </location>
</feature>
<feature type="domain" description="Protease Do-like PDZ" evidence="7">
    <location>
        <begin position="402"/>
        <end position="540"/>
    </location>
</feature>
<dbReference type="SUPFAM" id="SSF50156">
    <property type="entry name" value="PDZ domain-like"/>
    <property type="match status" value="1"/>
</dbReference>
<dbReference type="AlphaFoldDB" id="A0AA95H6T1"/>
<feature type="compositionally biased region" description="Low complexity" evidence="4">
    <location>
        <begin position="46"/>
        <end position="56"/>
    </location>
</feature>
<keyword evidence="5" id="KW-0732">Signal</keyword>
<dbReference type="Pfam" id="PF17815">
    <property type="entry name" value="PDZ_3"/>
    <property type="match status" value="1"/>
</dbReference>
<feature type="compositionally biased region" description="Polar residues" evidence="4">
    <location>
        <begin position="57"/>
        <end position="67"/>
    </location>
</feature>
<dbReference type="Gene3D" id="3.20.190.20">
    <property type="match status" value="1"/>
</dbReference>
<name>A0AA95H6T1_9GAMM</name>
<evidence type="ECO:0000256" key="2">
    <source>
        <dbReference type="ARBA" id="ARBA00022801"/>
    </source>
</evidence>
<dbReference type="InterPro" id="IPR009003">
    <property type="entry name" value="Peptidase_S1_PA"/>
</dbReference>
<reference evidence="8" key="1">
    <citation type="journal article" date="2023" name="Int. J. Mol. Sci.">
        <title>Metagenomics Revealed a New Genus 'Candidatus Thiocaldithrix dubininis' gen. nov., sp. nov. and a New Species 'Candidatus Thiothrix putei' sp. nov. in the Family Thiotrichaceae, Some Members of Which Have Traits of Both Na+- and H+-Motive Energetics.</title>
        <authorList>
            <person name="Ravin N.V."/>
            <person name="Muntyan M.S."/>
            <person name="Smolyakov D.D."/>
            <person name="Rudenko T.S."/>
            <person name="Beletsky A.V."/>
            <person name="Mardanov A.V."/>
            <person name="Grabovich M.Y."/>
        </authorList>
    </citation>
    <scope>NUCLEOTIDE SEQUENCE</scope>
    <source>
        <strain evidence="8">GKL-01</strain>
    </source>
</reference>
<dbReference type="PRINTS" id="PR00834">
    <property type="entry name" value="PROTEASES2C"/>
</dbReference>
<dbReference type="Proteomes" id="UP001300672">
    <property type="component" value="Chromosome"/>
</dbReference>
<feature type="region of interest" description="Disordered" evidence="4">
    <location>
        <begin position="542"/>
        <end position="578"/>
    </location>
</feature>
<dbReference type="Gene3D" id="2.40.10.120">
    <property type="match status" value="1"/>
</dbReference>
<dbReference type="Pfam" id="PF13180">
    <property type="entry name" value="PDZ_2"/>
    <property type="match status" value="1"/>
</dbReference>
<dbReference type="EMBL" id="CP124755">
    <property type="protein sequence ID" value="WGZ90538.1"/>
    <property type="molecule type" value="Genomic_DNA"/>
</dbReference>
<sequence length="578" mass="63109">MSSKTITLAALLCCGLYASQRVLAEIEFKSAPANASQSAITDANSTKTPETTETKPNPVTLSTPANASNLELPTTIPVTGDIDPRAKIKNAVVKVHIVKHNYEITSPWNSDSQKGSGSGLIIKDNLILTNAHVAADATFLEVQRHGETKRHEAEVVYISHASDLALLRTKDPNVYKDITPLELGDLPKTQAPVEVYGFPIGGNTLSVTRGVVSRIEKQNYAHTGENLIAIQVDAAINYGNSGGPVVSDGKVVGVAMQSGILTENIGYMIPTPIVNHVLNDIKDGKVDGYGFHGFLTQSLDNPAMRRKYGLNDEQTGILVHKVYANSPATNKIQIGDIVTQIDGHKIENNGTVEFRPGEFIDHTHYIDMHQIGDNLNITVIRNGETKDIALHLDKAGQEYLLVKPKQYDKQPTYLIFGGYIFMPLNQDLVDSMENLPARIGALTYEAPDEKRSEAVLLTKVLPADINKDHHQDTNLVVEKINGEPVKNFNDFYTKLQNSTDDFITLSTSDDYQIIIDRKEAISRQPKILAQYGIANDRSKDLGSNLVATPAPTNGDATPVSQTQKTDTPMSAVSTQPQR</sequence>
<accession>A0AA95H6T1</accession>
<reference evidence="8" key="2">
    <citation type="submission" date="2023-04" db="EMBL/GenBank/DDBJ databases">
        <authorList>
            <person name="Beletskiy A.V."/>
            <person name="Mardanov A.V."/>
            <person name="Ravin N.V."/>
        </authorList>
    </citation>
    <scope>NUCLEOTIDE SEQUENCE</scope>
    <source>
        <strain evidence="8">GKL-01</strain>
    </source>
</reference>
<gene>
    <name evidence="8" type="ORF">QJT80_13770</name>
</gene>
<evidence type="ECO:0000259" key="7">
    <source>
        <dbReference type="Pfam" id="PF17815"/>
    </source>
</evidence>
<dbReference type="PANTHER" id="PTHR45980">
    <property type="match status" value="1"/>
</dbReference>
<evidence type="ECO:0000313" key="8">
    <source>
        <dbReference type="EMBL" id="WGZ90538.1"/>
    </source>
</evidence>
<dbReference type="PANTHER" id="PTHR45980:SF9">
    <property type="entry name" value="PROTEASE DO-LIKE 10, MITOCHONDRIAL-RELATED"/>
    <property type="match status" value="1"/>
</dbReference>
<protein>
    <submittedName>
        <fullName evidence="8">Serine protease</fullName>
    </submittedName>
</protein>
<evidence type="ECO:0000256" key="5">
    <source>
        <dbReference type="SAM" id="SignalP"/>
    </source>
</evidence>
<evidence type="ECO:0000256" key="4">
    <source>
        <dbReference type="SAM" id="MobiDB-lite"/>
    </source>
</evidence>
<feature type="compositionally biased region" description="Polar residues" evidence="4">
    <location>
        <begin position="35"/>
        <end position="45"/>
    </location>
</feature>
<dbReference type="KEGG" id="tdu:QJT80_13770"/>
<dbReference type="Gene3D" id="2.30.42.10">
    <property type="match status" value="1"/>
</dbReference>
<feature type="region of interest" description="Disordered" evidence="4">
    <location>
        <begin position="35"/>
        <end position="67"/>
    </location>
</feature>
<dbReference type="InterPro" id="IPR001940">
    <property type="entry name" value="Peptidase_S1C"/>
</dbReference>
<dbReference type="Pfam" id="PF13365">
    <property type="entry name" value="Trypsin_2"/>
    <property type="match status" value="1"/>
</dbReference>
<keyword evidence="2" id="KW-0378">Hydrolase</keyword>
<keyword evidence="3" id="KW-0720">Serine protease</keyword>
<feature type="signal peptide" evidence="5">
    <location>
        <begin position="1"/>
        <end position="24"/>
    </location>
</feature>
<keyword evidence="1 8" id="KW-0645">Protease</keyword>
<evidence type="ECO:0000256" key="1">
    <source>
        <dbReference type="ARBA" id="ARBA00022670"/>
    </source>
</evidence>